<feature type="compositionally biased region" description="Basic and acidic residues" evidence="1">
    <location>
        <begin position="181"/>
        <end position="191"/>
    </location>
</feature>
<feature type="region of interest" description="Disordered" evidence="1">
    <location>
        <begin position="89"/>
        <end position="119"/>
    </location>
</feature>
<reference evidence="2" key="1">
    <citation type="submission" date="2018-01" db="EMBL/GenBank/DDBJ databases">
        <authorList>
            <person name="Mao J.F."/>
        </authorList>
    </citation>
    <scope>NUCLEOTIDE SEQUENCE</scope>
    <source>
        <strain evidence="2">Huo1</strain>
        <tissue evidence="2">Leaf</tissue>
    </source>
</reference>
<dbReference type="AlphaFoldDB" id="A0A8X8XGQ3"/>
<protein>
    <submittedName>
        <fullName evidence="2">Uncharacterized protein</fullName>
    </submittedName>
</protein>
<dbReference type="PANTHER" id="PTHR21529">
    <property type="entry name" value="MAMMARY TURMOR VIRUS RECEPTOR HOMOLOG 1, 2 MTVR1, 2"/>
    <property type="match status" value="1"/>
</dbReference>
<evidence type="ECO:0000313" key="2">
    <source>
        <dbReference type="EMBL" id="KAG6411830.1"/>
    </source>
</evidence>
<dbReference type="Proteomes" id="UP000298416">
    <property type="component" value="Unassembled WGS sequence"/>
</dbReference>
<dbReference type="InterPro" id="IPR039904">
    <property type="entry name" value="TRANK1"/>
</dbReference>
<name>A0A8X8XGQ3_SALSN</name>
<organism evidence="2">
    <name type="scientific">Salvia splendens</name>
    <name type="common">Scarlet sage</name>
    <dbReference type="NCBI Taxonomy" id="180675"/>
    <lineage>
        <taxon>Eukaryota</taxon>
        <taxon>Viridiplantae</taxon>
        <taxon>Streptophyta</taxon>
        <taxon>Embryophyta</taxon>
        <taxon>Tracheophyta</taxon>
        <taxon>Spermatophyta</taxon>
        <taxon>Magnoliopsida</taxon>
        <taxon>eudicotyledons</taxon>
        <taxon>Gunneridae</taxon>
        <taxon>Pentapetalae</taxon>
        <taxon>asterids</taxon>
        <taxon>lamiids</taxon>
        <taxon>Lamiales</taxon>
        <taxon>Lamiaceae</taxon>
        <taxon>Nepetoideae</taxon>
        <taxon>Mentheae</taxon>
        <taxon>Salviinae</taxon>
        <taxon>Salvia</taxon>
        <taxon>Salvia subgen. Calosphace</taxon>
        <taxon>core Calosphace</taxon>
    </lineage>
</organism>
<accession>A0A8X8XGQ3</accession>
<feature type="region of interest" description="Disordered" evidence="1">
    <location>
        <begin position="179"/>
        <end position="198"/>
    </location>
</feature>
<gene>
    <name evidence="2" type="ORF">SASPL_129914</name>
</gene>
<keyword evidence="3" id="KW-1185">Reference proteome</keyword>
<evidence type="ECO:0000313" key="3">
    <source>
        <dbReference type="Proteomes" id="UP000298416"/>
    </source>
</evidence>
<comment type="caution">
    <text evidence="2">The sequence shown here is derived from an EMBL/GenBank/DDBJ whole genome shotgun (WGS) entry which is preliminary data.</text>
</comment>
<reference evidence="2" key="2">
    <citation type="submission" date="2020-08" db="EMBL/GenBank/DDBJ databases">
        <title>Plant Genome Project.</title>
        <authorList>
            <person name="Zhang R.-G."/>
        </authorList>
    </citation>
    <scope>NUCLEOTIDE SEQUENCE</scope>
    <source>
        <strain evidence="2">Huo1</strain>
        <tissue evidence="2">Leaf</tissue>
    </source>
</reference>
<proteinExistence type="predicted"/>
<dbReference type="PANTHER" id="PTHR21529:SF4">
    <property type="entry name" value="TPR AND ANKYRIN REPEAT-CONTAINING PROTEIN 1"/>
    <property type="match status" value="1"/>
</dbReference>
<dbReference type="EMBL" id="PNBA02000010">
    <property type="protein sequence ID" value="KAG6411830.1"/>
    <property type="molecule type" value="Genomic_DNA"/>
</dbReference>
<sequence length="376" mass="43131">MGTTSRPHTTTPSKRLMTKLMREVAGMRGDLTTMQGGFTTFHEDIALLRDRVRHIHSIAPSDRERLDRSGYKSRRMSDHGHHKVHEWLMGEETSSRARKSSNSRHYGCGTSGRSVPPKKVDLSHPSYHTKVSSWLSSNFPPSKSLIQSKCDNVNHIVEERAKHMVDFVSDNDEEQCDDEKESTTLHEEDSRPTFNDGVSSIVEDEDEREPLKFLQVLSMETKPNEIGKHRPLPEEGLTSGKNEKGLISDMFNLSYNFRTHTGVLRRVVYMDVLLYNFFGSSPLSNQWRVVYGFLNEKNLLSGDSGKSFPSFSLSKHNLLCSKLKQLYVVITRTRQRLWICENDVEVSKPMLDYWRKLSLVQVKKVDDSLAEAIQRN</sequence>
<evidence type="ECO:0000256" key="1">
    <source>
        <dbReference type="SAM" id="MobiDB-lite"/>
    </source>
</evidence>